<evidence type="ECO:0000256" key="1">
    <source>
        <dbReference type="SAM" id="MobiDB-lite"/>
    </source>
</evidence>
<gene>
    <name evidence="3" type="ORF">FQ154_19425</name>
</gene>
<feature type="domain" description="Carboxylesterase type B" evidence="2">
    <location>
        <begin position="84"/>
        <end position="287"/>
    </location>
</feature>
<name>A0A5B0E2V0_9MICC</name>
<evidence type="ECO:0000259" key="2">
    <source>
        <dbReference type="Pfam" id="PF00135"/>
    </source>
</evidence>
<dbReference type="PANTHER" id="PTHR11559">
    <property type="entry name" value="CARBOXYLESTERASE"/>
    <property type="match status" value="1"/>
</dbReference>
<sequence>MRPMTWRGSTARRFLPTPTRWVGYGGTSTPVHGTRWWPAHWATRSAALGSWVSSRPHRSSKRVEGIGNMVPPSPQAADPLPDTKVLSHIGIRYAALSTPTNPFSASVTVPAAQGQHRGALEDVPVFPQLPSRLARLMGPGVEENPQDHNAFFLNVFAPARGGDLPVLVFLHGGAWSSGGGGARWYRGTELAAAGMVVITVNYRLGPAGHLGKGRETHRPLDELVLALKWVRENIAGYGGDAQNITVAGQSAGAWYAWMLAQEPRTRGWMRRVALWSMPEIEPWSYTVREDFTRAVTREDPALLTDSDRYAELMHATMSALSTVPRVPGMMPPMLLPTVSGPSRGGDGGANGAAALRDAVRQLHVQQVYVRDTSHEMSPFLELSLMDAHQRAEFLRQLRHRATETGLDSPWEPDGPQRDTAGDSNQAAEIIRHSSWLAFGRQSVAIGAACREQDLGVIPRRFAGTSALPGAGGPHCFDLPFQFGNFPDWHDAPMLYGLDAATARQWSRELRNDLLEFVSGRSSPEPRMLGA</sequence>
<dbReference type="InterPro" id="IPR050309">
    <property type="entry name" value="Type-B_Carboxylest/Lipase"/>
</dbReference>
<dbReference type="SUPFAM" id="SSF53474">
    <property type="entry name" value="alpha/beta-Hydrolases"/>
    <property type="match status" value="1"/>
</dbReference>
<comment type="caution">
    <text evidence="3">The sequence shown here is derived from an EMBL/GenBank/DDBJ whole genome shotgun (WGS) entry which is preliminary data.</text>
</comment>
<dbReference type="EMBL" id="VOBL01000034">
    <property type="protein sequence ID" value="KAA0973173.1"/>
    <property type="molecule type" value="Genomic_DNA"/>
</dbReference>
<dbReference type="AlphaFoldDB" id="A0A5B0E2V0"/>
<dbReference type="Gene3D" id="3.40.50.1820">
    <property type="entry name" value="alpha/beta hydrolase"/>
    <property type="match status" value="1"/>
</dbReference>
<dbReference type="Proteomes" id="UP000323856">
    <property type="component" value="Unassembled WGS sequence"/>
</dbReference>
<dbReference type="InterPro" id="IPR029058">
    <property type="entry name" value="AB_hydrolase_fold"/>
</dbReference>
<dbReference type="OrthoDB" id="3199405at2"/>
<feature type="region of interest" description="Disordered" evidence="1">
    <location>
        <begin position="403"/>
        <end position="424"/>
    </location>
</feature>
<proteinExistence type="predicted"/>
<accession>A0A5B0E2V0</accession>
<organism evidence="3 4">
    <name type="scientific">Paeniglutamicibacter gangotriensis</name>
    <dbReference type="NCBI Taxonomy" id="254787"/>
    <lineage>
        <taxon>Bacteria</taxon>
        <taxon>Bacillati</taxon>
        <taxon>Actinomycetota</taxon>
        <taxon>Actinomycetes</taxon>
        <taxon>Micrococcales</taxon>
        <taxon>Micrococcaceae</taxon>
        <taxon>Paeniglutamicibacter</taxon>
    </lineage>
</organism>
<dbReference type="Pfam" id="PF00135">
    <property type="entry name" value="COesterase"/>
    <property type="match status" value="1"/>
</dbReference>
<evidence type="ECO:0000313" key="4">
    <source>
        <dbReference type="Proteomes" id="UP000323856"/>
    </source>
</evidence>
<dbReference type="InterPro" id="IPR002018">
    <property type="entry name" value="CarbesteraseB"/>
</dbReference>
<reference evidence="3 4" key="1">
    <citation type="submission" date="2019-07" db="EMBL/GenBank/DDBJ databases">
        <title>Analysis of the biochemical properties, biological activity and biotechnological potential of siderophores and biosurfactants produced by Antarctic psychrotolerant bacteria.</title>
        <authorList>
            <person name="Styczynski M."/>
            <person name="Krucon T."/>
            <person name="Decewicz P."/>
            <person name="Dziewit L."/>
        </authorList>
    </citation>
    <scope>NUCLEOTIDE SEQUENCE [LARGE SCALE GENOMIC DNA]</scope>
    <source>
        <strain evidence="3 4">ANT_H27</strain>
    </source>
</reference>
<protein>
    <submittedName>
        <fullName evidence="3">Carboxylesterase family protein</fullName>
    </submittedName>
</protein>
<evidence type="ECO:0000313" key="3">
    <source>
        <dbReference type="EMBL" id="KAA0973173.1"/>
    </source>
</evidence>